<protein>
    <submittedName>
        <fullName evidence="1">Uncharacterized protein</fullName>
    </submittedName>
</protein>
<dbReference type="EMBL" id="JADGJH010002140">
    <property type="protein sequence ID" value="KAJ3102838.1"/>
    <property type="molecule type" value="Genomic_DNA"/>
</dbReference>
<dbReference type="AlphaFoldDB" id="A0AAD5ST49"/>
<evidence type="ECO:0000313" key="1">
    <source>
        <dbReference type="EMBL" id="KAJ3102838.1"/>
    </source>
</evidence>
<comment type="caution">
    <text evidence="1">The sequence shown here is derived from an EMBL/GenBank/DDBJ whole genome shotgun (WGS) entry which is preliminary data.</text>
</comment>
<accession>A0AAD5ST49</accession>
<proteinExistence type="predicted"/>
<sequence>MNSSFTTYNALKVSEFVRDLAWKLDGTQGFEILAQCLENLQDKLLKNLPPDTRSFIVKQLNDVKMQDLKAASVEVNAVLSKDVSEEDKPLGDCVAV</sequence>
<name>A0AAD5ST49_9FUNG</name>
<gene>
    <name evidence="1" type="ORF">HK100_004304</name>
</gene>
<keyword evidence="2" id="KW-1185">Reference proteome</keyword>
<dbReference type="Proteomes" id="UP001211907">
    <property type="component" value="Unassembled WGS sequence"/>
</dbReference>
<organism evidence="1 2">
    <name type="scientific">Physocladia obscura</name>
    <dbReference type="NCBI Taxonomy" id="109957"/>
    <lineage>
        <taxon>Eukaryota</taxon>
        <taxon>Fungi</taxon>
        <taxon>Fungi incertae sedis</taxon>
        <taxon>Chytridiomycota</taxon>
        <taxon>Chytridiomycota incertae sedis</taxon>
        <taxon>Chytridiomycetes</taxon>
        <taxon>Chytridiales</taxon>
        <taxon>Chytriomycetaceae</taxon>
        <taxon>Physocladia</taxon>
    </lineage>
</organism>
<reference evidence="1" key="1">
    <citation type="submission" date="2020-05" db="EMBL/GenBank/DDBJ databases">
        <title>Phylogenomic resolution of chytrid fungi.</title>
        <authorList>
            <person name="Stajich J.E."/>
            <person name="Amses K."/>
            <person name="Simmons R."/>
            <person name="Seto K."/>
            <person name="Myers J."/>
            <person name="Bonds A."/>
            <person name="Quandt C.A."/>
            <person name="Barry K."/>
            <person name="Liu P."/>
            <person name="Grigoriev I."/>
            <person name="Longcore J.E."/>
            <person name="James T.Y."/>
        </authorList>
    </citation>
    <scope>NUCLEOTIDE SEQUENCE</scope>
    <source>
        <strain evidence="1">JEL0513</strain>
    </source>
</reference>
<evidence type="ECO:0000313" key="2">
    <source>
        <dbReference type="Proteomes" id="UP001211907"/>
    </source>
</evidence>